<evidence type="ECO:0000256" key="6">
    <source>
        <dbReference type="RuleBase" id="RU366074"/>
    </source>
</evidence>
<dbReference type="InterPro" id="IPR020904">
    <property type="entry name" value="Sc_DH/Rdtase_CS"/>
</dbReference>
<evidence type="ECO:0000256" key="3">
    <source>
        <dbReference type="ARBA" id="ARBA00023002"/>
    </source>
</evidence>
<protein>
    <recommendedName>
        <fullName evidence="6">3-oxoacyl-[acyl-carrier-protein] reductase</fullName>
        <ecNumber evidence="6">1.1.1.100</ecNumber>
    </recommendedName>
</protein>
<feature type="active site" description="Proton acceptor" evidence="4">
    <location>
        <position position="158"/>
    </location>
</feature>
<feature type="binding site" evidence="5">
    <location>
        <begin position="158"/>
        <end position="162"/>
    </location>
    <ligand>
        <name>NADP(+)</name>
        <dbReference type="ChEBI" id="CHEBI:58349"/>
    </ligand>
</feature>
<dbReference type="GO" id="GO:0006633">
    <property type="term" value="P:fatty acid biosynthetic process"/>
    <property type="evidence" value="ECO:0007669"/>
    <property type="project" value="UniProtKB-KW"/>
</dbReference>
<keyword evidence="6" id="KW-0275">Fatty acid biosynthesis</keyword>
<evidence type="ECO:0000259" key="7">
    <source>
        <dbReference type="SMART" id="SM00822"/>
    </source>
</evidence>
<dbReference type="EMBL" id="JAIOIU010000093">
    <property type="protein sequence ID" value="MBZ0159989.1"/>
    <property type="molecule type" value="Genomic_DNA"/>
</dbReference>
<accession>A0AAJ1ET87</accession>
<keyword evidence="6" id="KW-0276">Fatty acid metabolism</keyword>
<dbReference type="Gene3D" id="3.40.50.720">
    <property type="entry name" value="NAD(P)-binding Rossmann-like Domain"/>
    <property type="match status" value="1"/>
</dbReference>
<sequence length="250" mass="26025">MGTSVGLEGKVAVITGGSRGIGRAIALRLSAEGAKVAICGRNLEAAREVVAEIEATGGTGMAVAADISQESDADRLIQTSIKCFDRLDILVNNAGITKDGLLIRMKEEDWDTVLDVNLKGAFFTTRAALRPMLRAQSGRIVNISSIAGAMGIPGQANYSAAKAGLNGFTKAVAKEVASRSITVNAVAPGFIETEMTAVLSDDRKRSYLSQIPMGRFGNSTEVAALVSFLVSDAASYITGQVITIDGGLRA</sequence>
<feature type="binding site" evidence="5">
    <location>
        <begin position="16"/>
        <end position="19"/>
    </location>
    <ligand>
        <name>NADP(+)</name>
        <dbReference type="ChEBI" id="CHEBI:58349"/>
    </ligand>
</feature>
<dbReference type="NCBIfam" id="TIGR01830">
    <property type="entry name" value="3oxo_ACP_reduc"/>
    <property type="match status" value="1"/>
</dbReference>
<name>A0AAJ1ET87_9BACT</name>
<dbReference type="AlphaFoldDB" id="A0AAJ1ET87"/>
<keyword evidence="2 5" id="KW-0521">NADP</keyword>
<dbReference type="PROSITE" id="PS00061">
    <property type="entry name" value="ADH_SHORT"/>
    <property type="match status" value="1"/>
</dbReference>
<evidence type="ECO:0000256" key="2">
    <source>
        <dbReference type="ARBA" id="ARBA00022857"/>
    </source>
</evidence>
<dbReference type="NCBIfam" id="NF009466">
    <property type="entry name" value="PRK12826.1-2"/>
    <property type="match status" value="1"/>
</dbReference>
<comment type="pathway">
    <text evidence="6">Lipid metabolism; fatty acid biosynthesis.</text>
</comment>
<comment type="similarity">
    <text evidence="1 6">Belongs to the short-chain dehydrogenases/reductases (SDR) family.</text>
</comment>
<feature type="binding site" evidence="5">
    <location>
        <position position="93"/>
    </location>
    <ligand>
        <name>NADP(+)</name>
        <dbReference type="ChEBI" id="CHEBI:58349"/>
    </ligand>
</feature>
<evidence type="ECO:0000256" key="4">
    <source>
        <dbReference type="PIRSR" id="PIRSR611284-1"/>
    </source>
</evidence>
<keyword evidence="6" id="KW-0443">Lipid metabolism</keyword>
<comment type="subunit">
    <text evidence="6">Homotetramer.</text>
</comment>
<reference evidence="8 9" key="1">
    <citation type="journal article" date="2021" name="bioRxiv">
        <title>Unraveling nitrogen, sulfur and carbon metabolic pathways and microbial community transcriptional responses to substrate deprivation and toxicity stresses in a bioreactor mimicking anoxic brackish coastal sediment conditions.</title>
        <authorList>
            <person name="Martins P.D."/>
            <person name="Echeveste M.J."/>
            <person name="Arshad A."/>
            <person name="Kurth J."/>
            <person name="Ouboter H."/>
            <person name="Jetten M.S.M."/>
            <person name="Welte C.U."/>
        </authorList>
    </citation>
    <scope>NUCLEOTIDE SEQUENCE [LARGE SCALE GENOMIC DNA]</scope>
    <source>
        <strain evidence="8">MAG_38</strain>
    </source>
</reference>
<dbReference type="PANTHER" id="PTHR42879:SF2">
    <property type="entry name" value="3-OXOACYL-[ACYL-CARRIER-PROTEIN] REDUCTASE FABG"/>
    <property type="match status" value="1"/>
</dbReference>
<evidence type="ECO:0000313" key="9">
    <source>
        <dbReference type="Proteomes" id="UP001197609"/>
    </source>
</evidence>
<feature type="binding site" evidence="5">
    <location>
        <position position="191"/>
    </location>
    <ligand>
        <name>NADP(+)</name>
        <dbReference type="ChEBI" id="CHEBI:58349"/>
    </ligand>
</feature>
<dbReference type="Proteomes" id="UP001197609">
    <property type="component" value="Unassembled WGS sequence"/>
</dbReference>
<proteinExistence type="inferred from homology"/>
<evidence type="ECO:0000256" key="1">
    <source>
        <dbReference type="ARBA" id="ARBA00006484"/>
    </source>
</evidence>
<dbReference type="PANTHER" id="PTHR42879">
    <property type="entry name" value="3-OXOACYL-(ACYL-CARRIER-PROTEIN) REDUCTASE"/>
    <property type="match status" value="1"/>
</dbReference>
<dbReference type="GO" id="GO:0051287">
    <property type="term" value="F:NAD binding"/>
    <property type="evidence" value="ECO:0007669"/>
    <property type="project" value="UniProtKB-UniRule"/>
</dbReference>
<dbReference type="NCBIfam" id="NF005559">
    <property type="entry name" value="PRK07231.1"/>
    <property type="match status" value="1"/>
</dbReference>
<dbReference type="CDD" id="cd05333">
    <property type="entry name" value="BKR_SDR_c"/>
    <property type="match status" value="1"/>
</dbReference>
<comment type="caution">
    <text evidence="8">The sequence shown here is derived from an EMBL/GenBank/DDBJ whole genome shotgun (WGS) entry which is preliminary data.</text>
</comment>
<dbReference type="PRINTS" id="PR00081">
    <property type="entry name" value="GDHRDH"/>
</dbReference>
<feature type="domain" description="Ketoreductase" evidence="7">
    <location>
        <begin position="10"/>
        <end position="194"/>
    </location>
</feature>
<dbReference type="PRINTS" id="PR00080">
    <property type="entry name" value="SDRFAMILY"/>
</dbReference>
<keyword evidence="6" id="KW-0444">Lipid biosynthesis</keyword>
<dbReference type="Pfam" id="PF13561">
    <property type="entry name" value="adh_short_C2"/>
    <property type="match status" value="1"/>
</dbReference>
<gene>
    <name evidence="8" type="primary">fabG</name>
    <name evidence="8" type="ORF">K8G79_07630</name>
</gene>
<dbReference type="InterPro" id="IPR036291">
    <property type="entry name" value="NAD(P)-bd_dom_sf"/>
</dbReference>
<dbReference type="SMART" id="SM00822">
    <property type="entry name" value="PKS_KR"/>
    <property type="match status" value="1"/>
</dbReference>
<evidence type="ECO:0000256" key="5">
    <source>
        <dbReference type="PIRSR" id="PIRSR611284-2"/>
    </source>
</evidence>
<organism evidence="8 9">
    <name type="scientific">Candidatus Methylomirabilis tolerans</name>
    <dbReference type="NCBI Taxonomy" id="3123416"/>
    <lineage>
        <taxon>Bacteria</taxon>
        <taxon>Candidatus Methylomirabilota</taxon>
        <taxon>Candidatus Methylomirabilia</taxon>
        <taxon>Candidatus Methylomirabilales</taxon>
        <taxon>Candidatus Methylomirabilaceae</taxon>
        <taxon>Candidatus Methylomirabilis</taxon>
    </lineage>
</organism>
<dbReference type="FunFam" id="3.40.50.720:FF:000115">
    <property type="entry name" value="3-oxoacyl-[acyl-carrier-protein] reductase FabG"/>
    <property type="match status" value="1"/>
</dbReference>
<keyword evidence="3 6" id="KW-0560">Oxidoreductase</keyword>
<dbReference type="EC" id="1.1.1.100" evidence="6"/>
<dbReference type="InterPro" id="IPR050259">
    <property type="entry name" value="SDR"/>
</dbReference>
<dbReference type="GO" id="GO:0004316">
    <property type="term" value="F:3-oxoacyl-[acyl-carrier-protein] reductase (NADPH) activity"/>
    <property type="evidence" value="ECO:0007669"/>
    <property type="project" value="UniProtKB-UniRule"/>
</dbReference>
<comment type="catalytic activity">
    <reaction evidence="6">
        <text>a (3R)-hydroxyacyl-[ACP] + NADP(+) = a 3-oxoacyl-[ACP] + NADPH + H(+)</text>
        <dbReference type="Rhea" id="RHEA:17397"/>
        <dbReference type="Rhea" id="RHEA-COMP:9916"/>
        <dbReference type="Rhea" id="RHEA-COMP:9945"/>
        <dbReference type="ChEBI" id="CHEBI:15378"/>
        <dbReference type="ChEBI" id="CHEBI:57783"/>
        <dbReference type="ChEBI" id="CHEBI:58349"/>
        <dbReference type="ChEBI" id="CHEBI:78776"/>
        <dbReference type="ChEBI" id="CHEBI:78827"/>
        <dbReference type="EC" id="1.1.1.100"/>
    </reaction>
</comment>
<evidence type="ECO:0000313" key="8">
    <source>
        <dbReference type="EMBL" id="MBZ0159989.1"/>
    </source>
</evidence>
<dbReference type="InterPro" id="IPR057326">
    <property type="entry name" value="KR_dom"/>
</dbReference>
<dbReference type="SUPFAM" id="SSF51735">
    <property type="entry name" value="NAD(P)-binding Rossmann-fold domains"/>
    <property type="match status" value="1"/>
</dbReference>
<dbReference type="InterPro" id="IPR011284">
    <property type="entry name" value="3oxo_ACP_reduc"/>
</dbReference>
<dbReference type="InterPro" id="IPR002347">
    <property type="entry name" value="SDR_fam"/>
</dbReference>
<comment type="function">
    <text evidence="6">Catalyzes the NADPH-dependent reduction of beta-ketoacyl-ACP substrates to beta-hydroxyacyl-ACP products, the first reductive step in the elongation cycle of fatty acid biosynthesis.</text>
</comment>